<dbReference type="EMBL" id="KT970645">
    <property type="protein sequence ID" value="ALO79825.1"/>
    <property type="molecule type" value="Genomic_DNA"/>
</dbReference>
<keyword evidence="2" id="KW-1185">Reference proteome</keyword>
<dbReference type="KEGG" id="vg:26648627"/>
<gene>
    <name evidence="1" type="ORF">XO28_0047</name>
</gene>
<dbReference type="Proteomes" id="UP000203057">
    <property type="component" value="Segment"/>
</dbReference>
<protein>
    <submittedName>
        <fullName evidence="1">Uncharacterized protein</fullName>
    </submittedName>
</protein>
<sequence length="110" mass="13254">MNGKRQVQVEPELKIRPNLNFIRNGAMNMKFWAIAYQFEEESFYDFKQAEDTMDLTESCFLPTKEMAEQFIEDELSIQYVPVEIELETLQKNGIWSWSRGRVERWDEDFE</sequence>
<dbReference type="RefSeq" id="YP_009218180.1">
    <property type="nucleotide sequence ID" value="NC_029008.1"/>
</dbReference>
<evidence type="ECO:0000313" key="1">
    <source>
        <dbReference type="EMBL" id="ALO79825.1"/>
    </source>
</evidence>
<dbReference type="OrthoDB" id="23085at10239"/>
<accession>A0A0S2MV78</accession>
<name>A0A0S2MV78_9CAUD</name>
<organism evidence="1 2">
    <name type="scientific">Bacillus phage phi4J1</name>
    <dbReference type="NCBI Taxonomy" id="1643326"/>
    <lineage>
        <taxon>Viruses</taxon>
        <taxon>Duplodnaviria</taxon>
        <taxon>Heunggongvirae</taxon>
        <taxon>Uroviricota</taxon>
        <taxon>Caudoviricetes</taxon>
        <taxon>Rockvillevirus</taxon>
        <taxon>Rockvillevirus phi4J1</taxon>
    </lineage>
</organism>
<dbReference type="GeneID" id="26648627"/>
<reference evidence="1 2" key="1">
    <citation type="submission" date="2015-10" db="EMBL/GenBank/DDBJ databases">
        <title>Whole Genome sequencing of Bacillus ACT Group Temperature Bacteriophages.</title>
        <authorList>
            <person name="Fouts D.E."/>
            <person name="Rasko D.A."/>
            <person name="Cer R.R."/>
            <person name="Jiang L."/>
            <person name="Fedorova N.B."/>
            <person name="Shvartsbeyn A."/>
            <person name="Read T.D."/>
            <person name="Gill S.R."/>
            <person name="Klumpp J."/>
            <person name="Calendar R."/>
        </authorList>
    </citation>
    <scope>NUCLEOTIDE SEQUENCE [LARGE SCALE GENOMIC DNA]</scope>
</reference>
<proteinExistence type="predicted"/>
<evidence type="ECO:0000313" key="2">
    <source>
        <dbReference type="Proteomes" id="UP000203057"/>
    </source>
</evidence>